<keyword evidence="3" id="KW-1185">Reference proteome</keyword>
<dbReference type="GO" id="GO:0051082">
    <property type="term" value="F:unfolded protein binding"/>
    <property type="evidence" value="ECO:0007669"/>
    <property type="project" value="InterPro"/>
</dbReference>
<dbReference type="EMBL" id="JAGTXO010000055">
    <property type="protein sequence ID" value="KAG8458278.1"/>
    <property type="molecule type" value="Genomic_DNA"/>
</dbReference>
<gene>
    <name evidence="2" type="ORF">KFE25_001570</name>
</gene>
<dbReference type="GO" id="GO:0006457">
    <property type="term" value="P:protein folding"/>
    <property type="evidence" value="ECO:0007669"/>
    <property type="project" value="InterPro"/>
</dbReference>
<dbReference type="Gene3D" id="1.10.287.370">
    <property type="match status" value="1"/>
</dbReference>
<dbReference type="Pfam" id="PF02996">
    <property type="entry name" value="Prefoldin"/>
    <property type="match status" value="1"/>
</dbReference>
<dbReference type="PANTHER" id="PTHR12674:SF2">
    <property type="entry name" value="PREFOLDIN SUBUNIT 5"/>
    <property type="match status" value="1"/>
</dbReference>
<dbReference type="InterPro" id="IPR004127">
    <property type="entry name" value="Prefoldin_subunit_alpha"/>
</dbReference>
<dbReference type="GO" id="GO:0005737">
    <property type="term" value="C:cytoplasm"/>
    <property type="evidence" value="ECO:0007669"/>
    <property type="project" value="TreeGrafter"/>
</dbReference>
<dbReference type="InterPro" id="IPR009053">
    <property type="entry name" value="Prefoldin"/>
</dbReference>
<dbReference type="OMA" id="QAKFKAC"/>
<proteinExistence type="inferred from homology"/>
<evidence type="ECO:0008006" key="4">
    <source>
        <dbReference type="Google" id="ProtNLM"/>
    </source>
</evidence>
<evidence type="ECO:0000256" key="1">
    <source>
        <dbReference type="ARBA" id="ARBA00010048"/>
    </source>
</evidence>
<protein>
    <recommendedName>
        <fullName evidence="4">Prefoldin subunit 5</fullName>
    </recommendedName>
</protein>
<organism evidence="2 3">
    <name type="scientific">Diacronema lutheri</name>
    <name type="common">Unicellular marine alga</name>
    <name type="synonym">Monochrysis lutheri</name>
    <dbReference type="NCBI Taxonomy" id="2081491"/>
    <lineage>
        <taxon>Eukaryota</taxon>
        <taxon>Haptista</taxon>
        <taxon>Haptophyta</taxon>
        <taxon>Pavlovophyceae</taxon>
        <taxon>Pavlovales</taxon>
        <taxon>Pavlovaceae</taxon>
        <taxon>Diacronema</taxon>
    </lineage>
</organism>
<dbReference type="GO" id="GO:1990114">
    <property type="term" value="P:RNA polymerase II core complex assembly"/>
    <property type="evidence" value="ECO:0007669"/>
    <property type="project" value="TreeGrafter"/>
</dbReference>
<dbReference type="Proteomes" id="UP000751190">
    <property type="component" value="Unassembled WGS sequence"/>
</dbReference>
<dbReference type="PANTHER" id="PTHR12674">
    <property type="entry name" value="PREFOLDIN SUBUNIT 5"/>
    <property type="match status" value="1"/>
</dbReference>
<dbReference type="NCBIfam" id="TIGR00293">
    <property type="entry name" value="prefoldin subunit alpha"/>
    <property type="match status" value="1"/>
</dbReference>
<dbReference type="GO" id="GO:0016272">
    <property type="term" value="C:prefoldin complex"/>
    <property type="evidence" value="ECO:0007669"/>
    <property type="project" value="InterPro"/>
</dbReference>
<comment type="similarity">
    <text evidence="1">Belongs to the prefoldin subunit alpha family.</text>
</comment>
<dbReference type="OrthoDB" id="10267474at2759"/>
<accession>A0A8J5X827</accession>
<sequence>MADSDEKAIEYRKQLAKQPLQVLQQHKQSIEGEIESIMSSHMQLRTALARFSNSKETIRQFSQQQPEQEMLVPLTNSLYVPGKIDNVESLLVDVGTGYFIEKSNTQAQEFLARKVQMVSSKIGELERAAASKRSELELVMTIISTKSRILQSQAKQRQQAQQAQQS</sequence>
<dbReference type="InterPro" id="IPR011599">
    <property type="entry name" value="PFD_alpha_archaea"/>
</dbReference>
<reference evidence="2" key="1">
    <citation type="submission" date="2021-05" db="EMBL/GenBank/DDBJ databases">
        <title>The genome of the haptophyte Pavlova lutheri (Diacronema luteri, Pavlovales) - a model for lipid biosynthesis in eukaryotic algae.</title>
        <authorList>
            <person name="Hulatt C.J."/>
            <person name="Posewitz M.C."/>
        </authorList>
    </citation>
    <scope>NUCLEOTIDE SEQUENCE</scope>
    <source>
        <strain evidence="2">NIVA-4/92</strain>
    </source>
</reference>
<dbReference type="AlphaFoldDB" id="A0A8J5X827"/>
<comment type="caution">
    <text evidence="2">The sequence shown here is derived from an EMBL/GenBank/DDBJ whole genome shotgun (WGS) entry which is preliminary data.</text>
</comment>
<dbReference type="GO" id="GO:1990113">
    <property type="term" value="P:RNA polymerase I assembly"/>
    <property type="evidence" value="ECO:0007669"/>
    <property type="project" value="TreeGrafter"/>
</dbReference>
<dbReference type="GO" id="GO:1990115">
    <property type="term" value="P:RNA polymerase III assembly"/>
    <property type="evidence" value="ECO:0007669"/>
    <property type="project" value="TreeGrafter"/>
</dbReference>
<name>A0A8J5X827_DIALT</name>
<dbReference type="CDD" id="cd23157">
    <property type="entry name" value="Prefoldin_5"/>
    <property type="match status" value="1"/>
</dbReference>
<evidence type="ECO:0000313" key="2">
    <source>
        <dbReference type="EMBL" id="KAG8458278.1"/>
    </source>
</evidence>
<evidence type="ECO:0000313" key="3">
    <source>
        <dbReference type="Proteomes" id="UP000751190"/>
    </source>
</evidence>
<dbReference type="SUPFAM" id="SSF46579">
    <property type="entry name" value="Prefoldin"/>
    <property type="match status" value="1"/>
</dbReference>